<proteinExistence type="inferred from homology"/>
<dbReference type="InterPro" id="IPR022796">
    <property type="entry name" value="Chloroa_b-bind"/>
</dbReference>
<evidence type="ECO:0000256" key="8">
    <source>
        <dbReference type="SAM" id="MobiDB-lite"/>
    </source>
</evidence>
<comment type="caution">
    <text evidence="9">The sequence shown here is derived from an EMBL/GenBank/DDBJ whole genome shotgun (WGS) entry which is preliminary data.</text>
</comment>
<comment type="similarity">
    <text evidence="7">Belongs to the light-harvesting chlorophyll a/b-binding (LHC) protein family.</text>
</comment>
<evidence type="ECO:0000256" key="6">
    <source>
        <dbReference type="PIRSR" id="PIRSR601344-1"/>
    </source>
</evidence>
<keyword evidence="1 6" id="KW-0148">Chlorophyll</keyword>
<protein>
    <recommendedName>
        <fullName evidence="7">Chlorophyll a-b binding protein, chloroplastic</fullName>
    </recommendedName>
</protein>
<dbReference type="Pfam" id="PF00504">
    <property type="entry name" value="Chloroa_b-bind"/>
    <property type="match status" value="1"/>
</dbReference>
<dbReference type="GO" id="GO:0009522">
    <property type="term" value="C:photosystem I"/>
    <property type="evidence" value="ECO:0007669"/>
    <property type="project" value="UniProtKB-KW"/>
</dbReference>
<feature type="binding site" evidence="6">
    <location>
        <position position="164"/>
    </location>
    <ligand>
        <name>chlorophyll a</name>
        <dbReference type="ChEBI" id="CHEBI:58416"/>
        <label>1</label>
    </ligand>
</feature>
<keyword evidence="7" id="KW-0472">Membrane</keyword>
<evidence type="ECO:0000313" key="10">
    <source>
        <dbReference type="Proteomes" id="UP000239649"/>
    </source>
</evidence>
<reference evidence="9 10" key="1">
    <citation type="journal article" date="2018" name="Plant J.">
        <title>Genome sequences of Chlorella sorokiniana UTEX 1602 and Micractinium conductrix SAG 241.80: implications to maltose excretion by a green alga.</title>
        <authorList>
            <person name="Arriola M.B."/>
            <person name="Velmurugan N."/>
            <person name="Zhang Y."/>
            <person name="Plunkett M.H."/>
            <person name="Hondzo H."/>
            <person name="Barney B.M."/>
        </authorList>
    </citation>
    <scope>NUCLEOTIDE SEQUENCE [LARGE SCALE GENOMIC DNA]</scope>
    <source>
        <strain evidence="9 10">SAG 241.80</strain>
    </source>
</reference>
<feature type="compositionally biased region" description="Basic and acidic residues" evidence="8">
    <location>
        <begin position="574"/>
        <end position="584"/>
    </location>
</feature>
<feature type="binding site" evidence="6">
    <location>
        <position position="83"/>
    </location>
    <ligand>
        <name>chlorophyll a</name>
        <dbReference type="ChEBI" id="CHEBI:58416"/>
        <label>1</label>
    </ligand>
</feature>
<feature type="binding site" evidence="6">
    <location>
        <position position="165"/>
    </location>
    <ligand>
        <name>chlorophyll a</name>
        <dbReference type="ChEBI" id="CHEBI:58416"/>
        <label>1</label>
    </ligand>
</feature>
<evidence type="ECO:0000256" key="1">
    <source>
        <dbReference type="ARBA" id="ARBA00022494"/>
    </source>
</evidence>
<feature type="binding site" description="axial binding residue" evidence="6">
    <location>
        <position position="139"/>
    </location>
    <ligand>
        <name>chlorophyll b</name>
        <dbReference type="ChEBI" id="CHEBI:61721"/>
        <label>1</label>
    </ligand>
    <ligandPart>
        <name>Mg</name>
        <dbReference type="ChEBI" id="CHEBI:25107"/>
    </ligandPart>
</feature>
<keyword evidence="5 7" id="KW-0157">Chromophore</keyword>
<feature type="binding site" evidence="6">
    <location>
        <position position="168"/>
    </location>
    <ligand>
        <name>chlorophyll b</name>
        <dbReference type="ChEBI" id="CHEBI:61721"/>
        <label>4</label>
    </ligand>
</feature>
<keyword evidence="3 7" id="KW-0602">Photosynthesis</keyword>
<keyword evidence="7" id="KW-0812">Transmembrane</keyword>
<evidence type="ECO:0000256" key="4">
    <source>
        <dbReference type="ARBA" id="ARBA00022640"/>
    </source>
</evidence>
<keyword evidence="10" id="KW-1185">Reference proteome</keyword>
<name>A0A2P6V5I5_9CHLO</name>
<feature type="compositionally biased region" description="Polar residues" evidence="8">
    <location>
        <begin position="585"/>
        <end position="600"/>
    </location>
</feature>
<feature type="binding site" evidence="6">
    <location>
        <position position="197"/>
    </location>
    <ligand>
        <name>chlorophyll a</name>
        <dbReference type="ChEBI" id="CHEBI:58416"/>
        <label>1</label>
    </ligand>
</feature>
<evidence type="ECO:0000256" key="3">
    <source>
        <dbReference type="ARBA" id="ARBA00022531"/>
    </source>
</evidence>
<feature type="region of interest" description="Disordered" evidence="8">
    <location>
        <begin position="552"/>
        <end position="642"/>
    </location>
</feature>
<feature type="binding site" evidence="6">
    <location>
        <position position="170"/>
    </location>
    <ligand>
        <name>chlorophyll a</name>
        <dbReference type="ChEBI" id="CHEBI:58416"/>
        <label>1</label>
    </ligand>
</feature>
<keyword evidence="4 7" id="KW-0934">Plastid</keyword>
<keyword evidence="7" id="KW-0793">Thylakoid</keyword>
<sequence>MQALSATSAFSGVRLAGQSRAPRAARRSVAVSAADRSLWLPGISAPKHLNGKMAGDFGFDPLGLGVDPERLAWYAEAEKTNGRWAMAAVAGILFTEVLGKAKWFEAGSQEYWMPNGPLLAIEFLVMGFLELKRLQGFNETGTSGFLNAFPFDPAGMNSPSMATKEIKNGRLAMTAFIGFTVQALLTRQGPIEALQSHLSSPFENNFIGSINNLPNGCSSVQQRAMTTLKPAGVQVRACSKMPPSRGSNAAAAARQSVAARLTPVRAMLPAPRVMTVMTAGLRSYVQRSAMQLGVLGAGMLGVGVGVGLQAVHWAPVEQAAAAATQPHADMPPEAWVLLLLASNVARVALCGALAFATARYCDSRREHADEVAAVLAARQAALHRFSAEVLERLRAAGMDDDAAGMGAVSGFREWYLAQLASSDALLHQLEMGRQATAHSASAAEQLQATLNALGMSAAELAGLGFGDPAPGPKRRGKALGIIGKPQGPSVSIKRRPRASMGGRRDPLAKERARLERVLLLRDRSHHHPAFLALLAEQEAALERSLREAVAQQDLGGEHEGSSLPPPAAQQTEPDGFKAPERSHSNDGASPSQHNRPSPCTSGDMLAAFDEGDCLQSADAPDLSSEGEGGGGGCGTADRAGRY</sequence>
<dbReference type="AlphaFoldDB" id="A0A2P6V5I5"/>
<dbReference type="OrthoDB" id="423598at2759"/>
<dbReference type="InterPro" id="IPR001344">
    <property type="entry name" value="Chloro_AB-bd_pln"/>
</dbReference>
<dbReference type="STRING" id="554055.A0A2P6V5I5"/>
<keyword evidence="7" id="KW-1133">Transmembrane helix</keyword>
<feature type="binding site" evidence="6">
    <location>
        <position position="109"/>
    </location>
    <ligand>
        <name>chlorophyll a</name>
        <dbReference type="ChEBI" id="CHEBI:58416"/>
        <label>1</label>
    </ligand>
</feature>
<dbReference type="GO" id="GO:0009523">
    <property type="term" value="C:photosystem II"/>
    <property type="evidence" value="ECO:0007669"/>
    <property type="project" value="UniProtKB-KW"/>
</dbReference>
<keyword evidence="2 7" id="KW-0150">Chloroplast</keyword>
<dbReference type="GO" id="GO:0009535">
    <property type="term" value="C:chloroplast thylakoid membrane"/>
    <property type="evidence" value="ECO:0007669"/>
    <property type="project" value="UniProtKB-SubCell"/>
</dbReference>
<evidence type="ECO:0000256" key="2">
    <source>
        <dbReference type="ARBA" id="ARBA00022528"/>
    </source>
</evidence>
<comment type="subcellular location">
    <subcellularLocation>
        <location evidence="7">Plastid</location>
        <location evidence="7">Chloroplast thylakoid membrane</location>
    </subcellularLocation>
</comment>
<keyword evidence="7" id="KW-0604">Photosystem II</keyword>
<organism evidence="9 10">
    <name type="scientific">Micractinium conductrix</name>
    <dbReference type="NCBI Taxonomy" id="554055"/>
    <lineage>
        <taxon>Eukaryota</taxon>
        <taxon>Viridiplantae</taxon>
        <taxon>Chlorophyta</taxon>
        <taxon>core chlorophytes</taxon>
        <taxon>Trebouxiophyceae</taxon>
        <taxon>Chlorellales</taxon>
        <taxon>Chlorellaceae</taxon>
        <taxon>Chlorella clade</taxon>
        <taxon>Micractinium</taxon>
    </lineage>
</organism>
<keyword evidence="7" id="KW-0603">Photosystem I</keyword>
<feature type="binding site" evidence="6">
    <location>
        <position position="78"/>
    </location>
    <ligand>
        <name>chlorophyll a</name>
        <dbReference type="ChEBI" id="CHEBI:58416"/>
        <label>1</label>
    </ligand>
</feature>
<evidence type="ECO:0000256" key="7">
    <source>
        <dbReference type="RuleBase" id="RU363080"/>
    </source>
</evidence>
<dbReference type="GO" id="GO:0016168">
    <property type="term" value="F:chlorophyll binding"/>
    <property type="evidence" value="ECO:0007669"/>
    <property type="project" value="UniProtKB-KW"/>
</dbReference>
<evidence type="ECO:0000256" key="5">
    <source>
        <dbReference type="ARBA" id="ARBA00022991"/>
    </source>
</evidence>
<accession>A0A2P6V5I5</accession>
<dbReference type="Gene3D" id="1.10.3460.10">
    <property type="entry name" value="Chlorophyll a/b binding protein domain"/>
    <property type="match status" value="1"/>
</dbReference>
<feature type="region of interest" description="Disordered" evidence="8">
    <location>
        <begin position="466"/>
        <end position="508"/>
    </location>
</feature>
<comment type="function">
    <text evidence="7">The light-harvesting complex (LHC) functions as a light receptor, it captures and delivers excitation energy to photosystems with which it is closely associated.</text>
</comment>
<feature type="transmembrane region" description="Helical" evidence="7">
    <location>
        <begin position="292"/>
        <end position="314"/>
    </location>
</feature>
<dbReference type="PANTHER" id="PTHR21649">
    <property type="entry name" value="CHLOROPHYLL A/B BINDING PROTEIN"/>
    <property type="match status" value="1"/>
</dbReference>
<dbReference type="GO" id="GO:0009765">
    <property type="term" value="P:photosynthesis, light harvesting"/>
    <property type="evidence" value="ECO:0007669"/>
    <property type="project" value="InterPro"/>
</dbReference>
<feature type="binding site" evidence="6">
    <location>
        <position position="182"/>
    </location>
    <ligand>
        <name>chlorophyll a</name>
        <dbReference type="ChEBI" id="CHEBI:58416"/>
        <label>1</label>
    </ligand>
</feature>
<feature type="transmembrane region" description="Helical" evidence="7">
    <location>
        <begin position="334"/>
        <end position="356"/>
    </location>
</feature>
<dbReference type="SUPFAM" id="SSF103511">
    <property type="entry name" value="Chlorophyll a-b binding protein"/>
    <property type="match status" value="1"/>
</dbReference>
<dbReference type="Proteomes" id="UP000239649">
    <property type="component" value="Unassembled WGS sequence"/>
</dbReference>
<dbReference type="EMBL" id="LHPF02000027">
    <property type="protein sequence ID" value="PSC69349.1"/>
    <property type="molecule type" value="Genomic_DNA"/>
</dbReference>
<evidence type="ECO:0000313" key="9">
    <source>
        <dbReference type="EMBL" id="PSC69349.1"/>
    </source>
</evidence>
<gene>
    <name evidence="9" type="ORF">C2E20_7068</name>
</gene>